<proteinExistence type="predicted"/>
<evidence type="ECO:0000313" key="1">
    <source>
        <dbReference type="EMBL" id="PHT32315.1"/>
    </source>
</evidence>
<dbReference type="AlphaFoldDB" id="A0A2G2VH50"/>
<reference evidence="2" key="2">
    <citation type="journal article" date="2017" name="J. Anim. Genet.">
        <title>Multiple reference genome sequences of hot pepper reveal the massive evolution of plant disease resistance genes by retroduplication.</title>
        <authorList>
            <person name="Kim S."/>
            <person name="Park J."/>
            <person name="Yeom S.-I."/>
            <person name="Kim Y.-M."/>
            <person name="Seo E."/>
            <person name="Kim K.-T."/>
            <person name="Kim M.-S."/>
            <person name="Lee J.M."/>
            <person name="Cheong K."/>
            <person name="Shin H.-S."/>
            <person name="Kim S.-B."/>
            <person name="Han K."/>
            <person name="Lee J."/>
            <person name="Park M."/>
            <person name="Lee H.-A."/>
            <person name="Lee H.-Y."/>
            <person name="Lee Y."/>
            <person name="Oh S."/>
            <person name="Lee J.H."/>
            <person name="Choi E."/>
            <person name="Choi E."/>
            <person name="Lee S.E."/>
            <person name="Jeon J."/>
            <person name="Kim H."/>
            <person name="Choi G."/>
            <person name="Song H."/>
            <person name="Lee J."/>
            <person name="Lee S.-C."/>
            <person name="Kwon J.-K."/>
            <person name="Lee H.-Y."/>
            <person name="Koo N."/>
            <person name="Hong Y."/>
            <person name="Kim R.W."/>
            <person name="Kang W.-H."/>
            <person name="Huh J.H."/>
            <person name="Kang B.-C."/>
            <person name="Yang T.-J."/>
            <person name="Lee Y.-H."/>
            <person name="Bennetzen J.L."/>
            <person name="Choi D."/>
        </authorList>
    </citation>
    <scope>NUCLEOTIDE SEQUENCE [LARGE SCALE GENOMIC DNA]</scope>
    <source>
        <strain evidence="2">cv. PBC81</strain>
    </source>
</reference>
<evidence type="ECO:0000313" key="2">
    <source>
        <dbReference type="Proteomes" id="UP000224567"/>
    </source>
</evidence>
<gene>
    <name evidence="1" type="ORF">CQW23_28652</name>
</gene>
<name>A0A2G2VH50_CAPBA</name>
<comment type="caution">
    <text evidence="1">The sequence shown here is derived from an EMBL/GenBank/DDBJ whole genome shotgun (WGS) entry which is preliminary data.</text>
</comment>
<keyword evidence="2" id="KW-1185">Reference proteome</keyword>
<accession>A0A2G2VH50</accession>
<protein>
    <submittedName>
        <fullName evidence="1">Homeobox protein knotted-1-like 7</fullName>
    </submittedName>
</protein>
<dbReference type="Proteomes" id="UP000224567">
    <property type="component" value="Unassembled WGS sequence"/>
</dbReference>
<sequence length="70" mass="7227">MKGDVDVLGPPILNSERLGVDDVEGATLGEGTGATMSDDEDELQMDFSLDQSGGDAHDLLGMGFGLPTES</sequence>
<dbReference type="EMBL" id="MLFT02000012">
    <property type="protein sequence ID" value="PHT32315.1"/>
    <property type="molecule type" value="Genomic_DNA"/>
</dbReference>
<dbReference type="GO" id="GO:0003677">
    <property type="term" value="F:DNA binding"/>
    <property type="evidence" value="ECO:0007669"/>
    <property type="project" value="UniProtKB-KW"/>
</dbReference>
<dbReference type="STRING" id="33114.A0A2G2VH50"/>
<reference evidence="1 2" key="1">
    <citation type="journal article" date="2017" name="Genome Biol.">
        <title>New reference genome sequences of hot pepper reveal the massive evolution of plant disease-resistance genes by retroduplication.</title>
        <authorList>
            <person name="Kim S."/>
            <person name="Park J."/>
            <person name="Yeom S.I."/>
            <person name="Kim Y.M."/>
            <person name="Seo E."/>
            <person name="Kim K.T."/>
            <person name="Kim M.S."/>
            <person name="Lee J.M."/>
            <person name="Cheong K."/>
            <person name="Shin H.S."/>
            <person name="Kim S.B."/>
            <person name="Han K."/>
            <person name="Lee J."/>
            <person name="Park M."/>
            <person name="Lee H.A."/>
            <person name="Lee H.Y."/>
            <person name="Lee Y."/>
            <person name="Oh S."/>
            <person name="Lee J.H."/>
            <person name="Choi E."/>
            <person name="Choi E."/>
            <person name="Lee S.E."/>
            <person name="Jeon J."/>
            <person name="Kim H."/>
            <person name="Choi G."/>
            <person name="Song H."/>
            <person name="Lee J."/>
            <person name="Lee S.C."/>
            <person name="Kwon J.K."/>
            <person name="Lee H.Y."/>
            <person name="Koo N."/>
            <person name="Hong Y."/>
            <person name="Kim R.W."/>
            <person name="Kang W.H."/>
            <person name="Huh J.H."/>
            <person name="Kang B.C."/>
            <person name="Yang T.J."/>
            <person name="Lee Y.H."/>
            <person name="Bennetzen J.L."/>
            <person name="Choi D."/>
        </authorList>
    </citation>
    <scope>NUCLEOTIDE SEQUENCE [LARGE SCALE GENOMIC DNA]</scope>
    <source>
        <strain evidence="2">cv. PBC81</strain>
    </source>
</reference>
<organism evidence="1 2">
    <name type="scientific">Capsicum baccatum</name>
    <name type="common">Peruvian pepper</name>
    <dbReference type="NCBI Taxonomy" id="33114"/>
    <lineage>
        <taxon>Eukaryota</taxon>
        <taxon>Viridiplantae</taxon>
        <taxon>Streptophyta</taxon>
        <taxon>Embryophyta</taxon>
        <taxon>Tracheophyta</taxon>
        <taxon>Spermatophyta</taxon>
        <taxon>Magnoliopsida</taxon>
        <taxon>eudicotyledons</taxon>
        <taxon>Gunneridae</taxon>
        <taxon>Pentapetalae</taxon>
        <taxon>asterids</taxon>
        <taxon>lamiids</taxon>
        <taxon>Solanales</taxon>
        <taxon>Solanaceae</taxon>
        <taxon>Solanoideae</taxon>
        <taxon>Capsiceae</taxon>
        <taxon>Capsicum</taxon>
    </lineage>
</organism>
<dbReference type="OrthoDB" id="10056939at2759"/>